<evidence type="ECO:0000256" key="1">
    <source>
        <dbReference type="SAM" id="MobiDB-lite"/>
    </source>
</evidence>
<organism evidence="2 3">
    <name type="scientific">Streptomyces niveiscabiei</name>
    <dbReference type="NCBI Taxonomy" id="164115"/>
    <lineage>
        <taxon>Bacteria</taxon>
        <taxon>Bacillati</taxon>
        <taxon>Actinomycetota</taxon>
        <taxon>Actinomycetes</taxon>
        <taxon>Kitasatosporales</taxon>
        <taxon>Streptomycetaceae</taxon>
        <taxon>Streptomyces</taxon>
    </lineage>
</organism>
<sequence>MQDFTAGRPRRSPKPNPANQNVTFTGLDVDAYDPNVAALKKSIAGNLAPMGANGITFAEPGEITDARNQIQGREDAYMHVSDGTSHGCLCGYTVQRDAPSGAPECPVCVLLDA</sequence>
<evidence type="ECO:0000313" key="3">
    <source>
        <dbReference type="Proteomes" id="UP001631957"/>
    </source>
</evidence>
<dbReference type="Proteomes" id="UP001631957">
    <property type="component" value="Unassembled WGS sequence"/>
</dbReference>
<comment type="caution">
    <text evidence="2">The sequence shown here is derived from an EMBL/GenBank/DDBJ whole genome shotgun (WGS) entry which is preliminary data.</text>
</comment>
<name>A0ABW9HXJ1_9ACTN</name>
<feature type="region of interest" description="Disordered" evidence="1">
    <location>
        <begin position="1"/>
        <end position="22"/>
    </location>
</feature>
<dbReference type="RefSeq" id="WP_308061616.1">
    <property type="nucleotide sequence ID" value="NZ_JBJVNI010000017.1"/>
</dbReference>
<keyword evidence="3" id="KW-1185">Reference proteome</keyword>
<gene>
    <name evidence="2" type="ORF">ACKI18_29475</name>
</gene>
<reference evidence="2 3" key="1">
    <citation type="submission" date="2024-12" db="EMBL/GenBank/DDBJ databases">
        <title>Forecasting of Potato common scab and diversities of Pathogenic streptomyces spp. in china.</title>
        <authorList>
            <person name="Handique U."/>
            <person name="Wu J."/>
        </authorList>
    </citation>
    <scope>NUCLEOTIDE SEQUENCE [LARGE SCALE GENOMIC DNA]</scope>
    <source>
        <strain evidence="2 3">ZRIMU1530</strain>
    </source>
</reference>
<proteinExistence type="predicted"/>
<dbReference type="EMBL" id="JBJVNI010000017">
    <property type="protein sequence ID" value="MFM9612820.1"/>
    <property type="molecule type" value="Genomic_DNA"/>
</dbReference>
<evidence type="ECO:0000313" key="2">
    <source>
        <dbReference type="EMBL" id="MFM9612820.1"/>
    </source>
</evidence>
<accession>A0ABW9HXJ1</accession>
<protein>
    <submittedName>
        <fullName evidence="2">Uncharacterized protein</fullName>
    </submittedName>
</protein>